<dbReference type="PANTHER" id="PTHR31340">
    <property type="entry name" value="MITOCHONDRIAL GENOME MAINTENANCE EXONUCLEASE 1"/>
    <property type="match status" value="1"/>
</dbReference>
<dbReference type="HAMAP" id="MF_03030">
    <property type="entry name" value="MGME1"/>
    <property type="match status" value="1"/>
</dbReference>
<dbReference type="AlphaFoldDB" id="G7YU83"/>
<dbReference type="GO" id="GO:0008297">
    <property type="term" value="F:single-stranded DNA exodeoxyribonuclease activity"/>
    <property type="evidence" value="ECO:0007669"/>
    <property type="project" value="TreeGrafter"/>
</dbReference>
<reference evidence="1" key="1">
    <citation type="journal article" date="2011" name="Genome Biol.">
        <title>The draft genome of the carcinogenic human liver fluke Clonorchis sinensis.</title>
        <authorList>
            <person name="Wang X."/>
            <person name="Chen W."/>
            <person name="Huang Y."/>
            <person name="Sun J."/>
            <person name="Men J."/>
            <person name="Liu H."/>
            <person name="Luo F."/>
            <person name="Guo L."/>
            <person name="Lv X."/>
            <person name="Deng C."/>
            <person name="Zhou C."/>
            <person name="Fan Y."/>
            <person name="Li X."/>
            <person name="Huang L."/>
            <person name="Hu Y."/>
            <person name="Liang C."/>
            <person name="Hu X."/>
            <person name="Xu J."/>
            <person name="Yu X."/>
        </authorList>
    </citation>
    <scope>NUCLEOTIDE SEQUENCE [LARGE SCALE GENOMIC DNA]</scope>
    <source>
        <strain evidence="1">Henan</strain>
    </source>
</reference>
<dbReference type="GO" id="GO:0005739">
    <property type="term" value="C:mitochondrion"/>
    <property type="evidence" value="ECO:0007669"/>
    <property type="project" value="TreeGrafter"/>
</dbReference>
<feature type="non-terminal residue" evidence="1">
    <location>
        <position position="1"/>
    </location>
</feature>
<dbReference type="PANTHER" id="PTHR31340:SF3">
    <property type="entry name" value="MITOCHONDRIAL GENOME MAINTENANCE EXONUCLEASE 1"/>
    <property type="match status" value="1"/>
</dbReference>
<organism evidence="1 2">
    <name type="scientific">Clonorchis sinensis</name>
    <name type="common">Chinese liver fluke</name>
    <dbReference type="NCBI Taxonomy" id="79923"/>
    <lineage>
        <taxon>Eukaryota</taxon>
        <taxon>Metazoa</taxon>
        <taxon>Spiralia</taxon>
        <taxon>Lophotrochozoa</taxon>
        <taxon>Platyhelminthes</taxon>
        <taxon>Trematoda</taxon>
        <taxon>Digenea</taxon>
        <taxon>Opisthorchiida</taxon>
        <taxon>Opisthorchiata</taxon>
        <taxon>Opisthorchiidae</taxon>
        <taxon>Clonorchis</taxon>
    </lineage>
</organism>
<sequence length="333" mass="37940">TFTGVHTVVFLFSRRLSGRPSVFGPVTPELFPSVDNIQTLKFPTISTILNRTMRPESALVLQRWQEKKKREMGEEGFAAYLQGIKSMGRGVHSAIHYRLLNGVFAAELPHEISNYCQSVRHILDGVTLRCVELDCLHAELRYRGRLDSIVLLGPSQEACVTEWKSVHEAKRVTSIEKTYDAPVQLAAYIGAYNSNRPPGVEQFSCLGRGVFDTRMAALPTFILPPTSAESYIYTWLACLLSCVAINMNPKCTDSFLQIKRGMLVYVYADGYPADRLVLSPNDLEYYWDLWCQRVEDYYAKVSEEICGLRISLYRCNNQLKLCLLVHFLFRKKI</sequence>
<proteinExistence type="inferred from homology"/>
<dbReference type="EMBL" id="DF144280">
    <property type="protein sequence ID" value="GAA56513.1"/>
    <property type="molecule type" value="Genomic_DNA"/>
</dbReference>
<name>G7YU83_CLOSI</name>
<accession>G7YU83</accession>
<evidence type="ECO:0000313" key="1">
    <source>
        <dbReference type="EMBL" id="GAA56513.1"/>
    </source>
</evidence>
<reference key="2">
    <citation type="submission" date="2011-10" db="EMBL/GenBank/DDBJ databases">
        <title>The genome and transcriptome sequence of Clonorchis sinensis provide insights into the carcinogenic liver fluke.</title>
        <authorList>
            <person name="Wang X."/>
            <person name="Huang Y."/>
            <person name="Chen W."/>
            <person name="Liu H."/>
            <person name="Guo L."/>
            <person name="Chen Y."/>
            <person name="Luo F."/>
            <person name="Zhou W."/>
            <person name="Sun J."/>
            <person name="Mao Q."/>
            <person name="Liang P."/>
            <person name="Zhou C."/>
            <person name="Tian Y."/>
            <person name="Men J."/>
            <person name="Lv X."/>
            <person name="Huang L."/>
            <person name="Zhou J."/>
            <person name="Hu Y."/>
            <person name="Li R."/>
            <person name="Zhang F."/>
            <person name="Lei H."/>
            <person name="Li X."/>
            <person name="Hu X."/>
            <person name="Liang C."/>
            <person name="Xu J."/>
            <person name="Wu Z."/>
            <person name="Yu X."/>
        </authorList>
    </citation>
    <scope>NUCLEOTIDE SEQUENCE</scope>
    <source>
        <strain>Henan</strain>
    </source>
</reference>
<dbReference type="Proteomes" id="UP000008909">
    <property type="component" value="Unassembled WGS sequence"/>
</dbReference>
<evidence type="ECO:0000313" key="2">
    <source>
        <dbReference type="Proteomes" id="UP000008909"/>
    </source>
</evidence>
<keyword evidence="2" id="KW-1185">Reference proteome</keyword>
<protein>
    <recommendedName>
        <fullName evidence="3">Mitochondrial genome maintenance exonuclease 1</fullName>
    </recommendedName>
</protein>
<evidence type="ECO:0008006" key="3">
    <source>
        <dbReference type="Google" id="ProtNLM"/>
    </source>
</evidence>
<dbReference type="GO" id="GO:0006264">
    <property type="term" value="P:mitochondrial DNA replication"/>
    <property type="evidence" value="ECO:0007669"/>
    <property type="project" value="TreeGrafter"/>
</dbReference>
<gene>
    <name evidence="1" type="ORF">CLF_111035</name>
</gene>